<reference evidence="2 3" key="1">
    <citation type="submission" date="2019-05" db="EMBL/GenBank/DDBJ databases">
        <title>Another draft genome of Portunus trituberculatus and its Hox gene families provides insights of decapod evolution.</title>
        <authorList>
            <person name="Jeong J.-H."/>
            <person name="Song I."/>
            <person name="Kim S."/>
            <person name="Choi T."/>
            <person name="Kim D."/>
            <person name="Ryu S."/>
            <person name="Kim W."/>
        </authorList>
    </citation>
    <scope>NUCLEOTIDE SEQUENCE [LARGE SCALE GENOMIC DNA]</scope>
    <source>
        <tissue evidence="2">Muscle</tissue>
    </source>
</reference>
<proteinExistence type="predicted"/>
<accession>A0A5B7CEB1</accession>
<evidence type="ECO:0000256" key="1">
    <source>
        <dbReference type="SAM" id="MobiDB-lite"/>
    </source>
</evidence>
<dbReference type="Proteomes" id="UP000324222">
    <property type="component" value="Unassembled WGS sequence"/>
</dbReference>
<evidence type="ECO:0000313" key="3">
    <source>
        <dbReference type="Proteomes" id="UP000324222"/>
    </source>
</evidence>
<evidence type="ECO:0000313" key="2">
    <source>
        <dbReference type="EMBL" id="MPC07859.1"/>
    </source>
</evidence>
<feature type="compositionally biased region" description="Polar residues" evidence="1">
    <location>
        <begin position="63"/>
        <end position="72"/>
    </location>
</feature>
<gene>
    <name evidence="2" type="ORF">E2C01_000426</name>
</gene>
<organism evidence="2 3">
    <name type="scientific">Portunus trituberculatus</name>
    <name type="common">Swimming crab</name>
    <name type="synonym">Neptunus trituberculatus</name>
    <dbReference type="NCBI Taxonomy" id="210409"/>
    <lineage>
        <taxon>Eukaryota</taxon>
        <taxon>Metazoa</taxon>
        <taxon>Ecdysozoa</taxon>
        <taxon>Arthropoda</taxon>
        <taxon>Crustacea</taxon>
        <taxon>Multicrustacea</taxon>
        <taxon>Malacostraca</taxon>
        <taxon>Eumalacostraca</taxon>
        <taxon>Eucarida</taxon>
        <taxon>Decapoda</taxon>
        <taxon>Pleocyemata</taxon>
        <taxon>Brachyura</taxon>
        <taxon>Eubrachyura</taxon>
        <taxon>Portunoidea</taxon>
        <taxon>Portunidae</taxon>
        <taxon>Portuninae</taxon>
        <taxon>Portunus</taxon>
    </lineage>
</organism>
<name>A0A5B7CEB1_PORTR</name>
<comment type="caution">
    <text evidence="2">The sequence shown here is derived from an EMBL/GenBank/DDBJ whole genome shotgun (WGS) entry which is preliminary data.</text>
</comment>
<protein>
    <submittedName>
        <fullName evidence="2">Uncharacterized protein</fullName>
    </submittedName>
</protein>
<dbReference type="AlphaFoldDB" id="A0A5B7CEB1"/>
<sequence>MVKYKEDRDTCKPRHSDGRVSSVTVTLTKARLILRLTGCLIGCFAFSLSSDRARGGLTPAMLQLTTPPTHSGNGFPPRTEHCYSRRSAV</sequence>
<keyword evidence="3" id="KW-1185">Reference proteome</keyword>
<feature type="region of interest" description="Disordered" evidence="1">
    <location>
        <begin position="61"/>
        <end position="89"/>
    </location>
</feature>
<dbReference type="EMBL" id="VSRR010000010">
    <property type="protein sequence ID" value="MPC07859.1"/>
    <property type="molecule type" value="Genomic_DNA"/>
</dbReference>